<feature type="compositionally biased region" description="Low complexity" evidence="1">
    <location>
        <begin position="336"/>
        <end position="345"/>
    </location>
</feature>
<feature type="compositionally biased region" description="Basic residues" evidence="1">
    <location>
        <begin position="1"/>
        <end position="11"/>
    </location>
</feature>
<dbReference type="PANTHER" id="PTHR34383">
    <property type="entry name" value="POLYPHOSPHATE:AMP PHOSPHOTRANSFERASE-RELATED"/>
    <property type="match status" value="1"/>
</dbReference>
<dbReference type="Pfam" id="PF03976">
    <property type="entry name" value="PPK2"/>
    <property type="match status" value="1"/>
</dbReference>
<dbReference type="InterPro" id="IPR022488">
    <property type="entry name" value="PPK2-related"/>
</dbReference>
<dbReference type="SUPFAM" id="SSF52540">
    <property type="entry name" value="P-loop containing nucleoside triphosphate hydrolases"/>
    <property type="match status" value="1"/>
</dbReference>
<dbReference type="GO" id="GO:0006797">
    <property type="term" value="P:polyphosphate metabolic process"/>
    <property type="evidence" value="ECO:0007669"/>
    <property type="project" value="InterPro"/>
</dbReference>
<dbReference type="RefSeq" id="WP_015779516.1">
    <property type="nucleotide sequence ID" value="NC_013169.1"/>
</dbReference>
<dbReference type="HOGENOM" id="CLU_048699_1_2_11"/>
<dbReference type="Proteomes" id="UP000006666">
    <property type="component" value="Chromosome"/>
</dbReference>
<feature type="compositionally biased region" description="Basic and acidic residues" evidence="1">
    <location>
        <begin position="12"/>
        <end position="27"/>
    </location>
</feature>
<dbReference type="PANTHER" id="PTHR34383:SF3">
    <property type="entry name" value="POLYPHOSPHATE:AMP PHOSPHOTRANSFERASE"/>
    <property type="match status" value="1"/>
</dbReference>
<reference evidence="3 4" key="1">
    <citation type="journal article" date="2009" name="Stand. Genomic Sci.">
        <title>Complete genome sequence of Kytococcus sedentarius type strain (541).</title>
        <authorList>
            <person name="Sims D."/>
            <person name="Brettin T."/>
            <person name="Detter J.C."/>
            <person name="Han C."/>
            <person name="Lapidus A."/>
            <person name="Copeland A."/>
            <person name="Glavina Del Rio T."/>
            <person name="Nolan M."/>
            <person name="Chen F."/>
            <person name="Lucas S."/>
            <person name="Tice H."/>
            <person name="Cheng J.F."/>
            <person name="Bruce D."/>
            <person name="Goodwin L."/>
            <person name="Pitluck S."/>
            <person name="Ovchinnikova G."/>
            <person name="Pati A."/>
            <person name="Ivanova N."/>
            <person name="Mavrommatis K."/>
            <person name="Chen A."/>
            <person name="Palaniappan K."/>
            <person name="D'haeseleer P."/>
            <person name="Chain P."/>
            <person name="Bristow J."/>
            <person name="Eisen J.A."/>
            <person name="Markowitz V."/>
            <person name="Hugenholtz P."/>
            <person name="Schneider S."/>
            <person name="Goker M."/>
            <person name="Pukall R."/>
            <person name="Kyrpides N.C."/>
            <person name="Klenk H.P."/>
        </authorList>
    </citation>
    <scope>NUCLEOTIDE SEQUENCE [LARGE SCALE GENOMIC DNA]</scope>
    <source>
        <strain evidence="4">ATCC 14392 / DSM 20547 / JCM 11482 / CCUG 33030 / NBRC 15357 / NCTC 11040 / CCM 314 / 541</strain>
    </source>
</reference>
<name>C7NI64_KYTSD</name>
<protein>
    <submittedName>
        <fullName evidence="3">Uncharacterized conserved protein</fullName>
    </submittedName>
</protein>
<feature type="region of interest" description="Disordered" evidence="1">
    <location>
        <begin position="1"/>
        <end position="27"/>
    </location>
</feature>
<dbReference type="EMBL" id="CP001686">
    <property type="protein sequence ID" value="ACV06571.1"/>
    <property type="molecule type" value="Genomic_DNA"/>
</dbReference>
<proteinExistence type="predicted"/>
<feature type="compositionally biased region" description="Acidic residues" evidence="1">
    <location>
        <begin position="346"/>
        <end position="357"/>
    </location>
</feature>
<gene>
    <name evidence="3" type="ordered locus">Ksed_15560</name>
</gene>
<sequence>MGKKKDAKKKLEKVEKAAKAQKKELTKELKEAAKVREQAEREAAGAIEPGATPFSDALRVDTGFRLEEVDPRSTPAFTGNKVQGKLAMAASNDELDELQERLWAAGTRGEKRRLLLVVQGMDTSGKGGVMRHVIGAMDPQGVQIAAFKAPTAQEKKHDFLWRIRKELPEPGHVGVFDRSHYEDVLVARVHDLVPPEKWKERYKLINAFERELADEGITMVKVMLHISPQEQSERLMERLERPDKHWKFNPGDLDEREYWDDYQEAYQVALTRCSTQGAPWFVVPADRKWYARLAVQQLVLEHLHALDLQWPEADFDVEANTERLREQIAAREQAEAEAAAQAVAELEAETETEAAQD</sequence>
<dbReference type="GO" id="GO:0008976">
    <property type="term" value="F:polyphosphate kinase activity"/>
    <property type="evidence" value="ECO:0007669"/>
    <property type="project" value="InterPro"/>
</dbReference>
<evidence type="ECO:0000313" key="4">
    <source>
        <dbReference type="Proteomes" id="UP000006666"/>
    </source>
</evidence>
<evidence type="ECO:0000313" key="3">
    <source>
        <dbReference type="EMBL" id="ACV06571.1"/>
    </source>
</evidence>
<dbReference type="InterPro" id="IPR027417">
    <property type="entry name" value="P-loop_NTPase"/>
</dbReference>
<dbReference type="AlphaFoldDB" id="C7NI64"/>
<dbReference type="KEGG" id="kse:Ksed_15560"/>
<accession>C7NI64</accession>
<dbReference type="InterPro" id="IPR022300">
    <property type="entry name" value="PPK2-rel_1"/>
</dbReference>
<keyword evidence="4" id="KW-1185">Reference proteome</keyword>
<organism evidence="3 4">
    <name type="scientific">Kytococcus sedentarius (strain ATCC 14392 / DSM 20547 / JCM 11482 / CCUG 33030 / NBRC 15357 / NCTC 11040 / CCM 314 / 541)</name>
    <name type="common">Micrococcus sedentarius</name>
    <dbReference type="NCBI Taxonomy" id="478801"/>
    <lineage>
        <taxon>Bacteria</taxon>
        <taxon>Bacillati</taxon>
        <taxon>Actinomycetota</taxon>
        <taxon>Actinomycetes</taxon>
        <taxon>Micrococcales</taxon>
        <taxon>Kytococcaceae</taxon>
        <taxon>Kytococcus</taxon>
    </lineage>
</organism>
<dbReference type="Gene3D" id="3.40.50.300">
    <property type="entry name" value="P-loop containing nucleotide triphosphate hydrolases"/>
    <property type="match status" value="1"/>
</dbReference>
<evidence type="ECO:0000256" key="1">
    <source>
        <dbReference type="SAM" id="MobiDB-lite"/>
    </source>
</evidence>
<dbReference type="NCBIfam" id="TIGR03709">
    <property type="entry name" value="PPK2_rel_1"/>
    <property type="match status" value="1"/>
</dbReference>
<evidence type="ECO:0000259" key="2">
    <source>
        <dbReference type="Pfam" id="PF03976"/>
    </source>
</evidence>
<dbReference type="STRING" id="478801.Ksed_15560"/>
<feature type="region of interest" description="Disordered" evidence="1">
    <location>
        <begin position="330"/>
        <end position="357"/>
    </location>
</feature>
<dbReference type="eggNOG" id="COG2326">
    <property type="taxonomic scope" value="Bacteria"/>
</dbReference>
<feature type="domain" description="Polyphosphate kinase-2-related" evidence="2">
    <location>
        <begin position="89"/>
        <end position="305"/>
    </location>
</feature>